<comment type="caution">
    <text evidence="9">The sequence shown here is derived from an EMBL/GenBank/DDBJ whole genome shotgun (WGS) entry which is preliminary data.</text>
</comment>
<evidence type="ECO:0000256" key="7">
    <source>
        <dbReference type="SAM" id="MobiDB-lite"/>
    </source>
</evidence>
<dbReference type="SUPFAM" id="SSF111331">
    <property type="entry name" value="NAD kinase/diacylglycerol kinase-like"/>
    <property type="match status" value="1"/>
</dbReference>
<evidence type="ECO:0000259" key="8">
    <source>
        <dbReference type="PROSITE" id="PS50146"/>
    </source>
</evidence>
<dbReference type="SMART" id="SM00046">
    <property type="entry name" value="DAGKc"/>
    <property type="match status" value="1"/>
</dbReference>
<dbReference type="Gene3D" id="2.60.200.40">
    <property type="match status" value="1"/>
</dbReference>
<dbReference type="Proteomes" id="UP000317303">
    <property type="component" value="Unassembled WGS sequence"/>
</dbReference>
<dbReference type="InterPro" id="IPR017438">
    <property type="entry name" value="ATP-NAD_kinase_N"/>
</dbReference>
<feature type="domain" description="DAGKc" evidence="8">
    <location>
        <begin position="265"/>
        <end position="332"/>
    </location>
</feature>
<evidence type="ECO:0000256" key="1">
    <source>
        <dbReference type="ARBA" id="ARBA00004651"/>
    </source>
</evidence>
<keyword evidence="4" id="KW-0378">Hydrolase</keyword>
<name>A0A660C6W8_9PSEU</name>
<dbReference type="PANTHER" id="PTHR14969:SF62">
    <property type="entry name" value="DECAPRENYLPHOSPHORYL-5-PHOSPHORIBOSE PHOSPHATASE RV3807C-RELATED"/>
    <property type="match status" value="1"/>
</dbReference>
<dbReference type="GO" id="GO:0016787">
    <property type="term" value="F:hydrolase activity"/>
    <property type="evidence" value="ECO:0007669"/>
    <property type="project" value="UniProtKB-KW"/>
</dbReference>
<dbReference type="EMBL" id="VLJV01000001">
    <property type="protein sequence ID" value="TWH19242.1"/>
    <property type="molecule type" value="Genomic_DNA"/>
</dbReference>
<dbReference type="Pfam" id="PF00781">
    <property type="entry name" value="DAGK_cat"/>
    <property type="match status" value="1"/>
</dbReference>
<dbReference type="AlphaFoldDB" id="A0A660C6W8"/>
<keyword evidence="6" id="KW-0472">Membrane</keyword>
<evidence type="ECO:0000313" key="10">
    <source>
        <dbReference type="Proteomes" id="UP000317303"/>
    </source>
</evidence>
<accession>A0A660C6W8</accession>
<dbReference type="GO" id="GO:0005886">
    <property type="term" value="C:plasma membrane"/>
    <property type="evidence" value="ECO:0007669"/>
    <property type="project" value="UniProtKB-SubCell"/>
</dbReference>
<feature type="compositionally biased region" description="Low complexity" evidence="7">
    <location>
        <begin position="112"/>
        <end position="122"/>
    </location>
</feature>
<reference evidence="9 10" key="1">
    <citation type="submission" date="2019-07" db="EMBL/GenBank/DDBJ databases">
        <title>R&amp;d 2014.</title>
        <authorList>
            <person name="Klenk H.-P."/>
        </authorList>
    </citation>
    <scope>NUCLEOTIDE SEQUENCE [LARGE SCALE GENOMIC DNA]</scope>
    <source>
        <strain evidence="9 10">DSM 43194</strain>
    </source>
</reference>
<organism evidence="9 10">
    <name type="scientific">Prauserella rugosa</name>
    <dbReference type="NCBI Taxonomy" id="43354"/>
    <lineage>
        <taxon>Bacteria</taxon>
        <taxon>Bacillati</taxon>
        <taxon>Actinomycetota</taxon>
        <taxon>Actinomycetes</taxon>
        <taxon>Pseudonocardiales</taxon>
        <taxon>Pseudonocardiaceae</taxon>
        <taxon>Prauserella</taxon>
    </lineage>
</organism>
<proteinExistence type="predicted"/>
<dbReference type="SUPFAM" id="SSF48317">
    <property type="entry name" value="Acid phosphatase/Vanadium-dependent haloperoxidase"/>
    <property type="match status" value="1"/>
</dbReference>
<gene>
    <name evidence="9" type="ORF">JD82_01065</name>
</gene>
<dbReference type="InterPro" id="IPR036938">
    <property type="entry name" value="PAP2/HPO_sf"/>
</dbReference>
<evidence type="ECO:0000313" key="9">
    <source>
        <dbReference type="EMBL" id="TWH19242.1"/>
    </source>
</evidence>
<dbReference type="SMART" id="SM00014">
    <property type="entry name" value="acidPPc"/>
    <property type="match status" value="1"/>
</dbReference>
<dbReference type="CDD" id="cd01610">
    <property type="entry name" value="PAP2_like"/>
    <property type="match status" value="1"/>
</dbReference>
<evidence type="ECO:0000256" key="5">
    <source>
        <dbReference type="ARBA" id="ARBA00022989"/>
    </source>
</evidence>
<dbReference type="Gene3D" id="3.40.50.10330">
    <property type="entry name" value="Probable inorganic polyphosphate/atp-NAD kinase, domain 1"/>
    <property type="match status" value="1"/>
</dbReference>
<dbReference type="GO" id="GO:0016301">
    <property type="term" value="F:kinase activity"/>
    <property type="evidence" value="ECO:0007669"/>
    <property type="project" value="InterPro"/>
</dbReference>
<dbReference type="InterPro" id="IPR001206">
    <property type="entry name" value="Diacylglycerol_kinase_cat_dom"/>
</dbReference>
<dbReference type="Gene3D" id="1.20.144.10">
    <property type="entry name" value="Phosphatidic acid phosphatase type 2/haloperoxidase"/>
    <property type="match status" value="1"/>
</dbReference>
<keyword evidence="3" id="KW-0812">Transmembrane</keyword>
<evidence type="ECO:0000256" key="2">
    <source>
        <dbReference type="ARBA" id="ARBA00022475"/>
    </source>
</evidence>
<dbReference type="Pfam" id="PF01569">
    <property type="entry name" value="PAP2"/>
    <property type="match status" value="1"/>
</dbReference>
<evidence type="ECO:0000256" key="6">
    <source>
        <dbReference type="ARBA" id="ARBA00023136"/>
    </source>
</evidence>
<keyword evidence="2" id="KW-1003">Cell membrane</keyword>
<keyword evidence="10" id="KW-1185">Reference proteome</keyword>
<dbReference type="InterPro" id="IPR000326">
    <property type="entry name" value="PAP2/HPO"/>
</dbReference>
<dbReference type="PROSITE" id="PS50146">
    <property type="entry name" value="DAGK"/>
    <property type="match status" value="1"/>
</dbReference>
<protein>
    <submittedName>
        <fullName evidence="9">Undecaprenyl-diphosphatase</fullName>
    </submittedName>
</protein>
<evidence type="ECO:0000256" key="3">
    <source>
        <dbReference type="ARBA" id="ARBA00022692"/>
    </source>
</evidence>
<keyword evidence="5" id="KW-1133">Transmembrane helix</keyword>
<feature type="region of interest" description="Disordered" evidence="7">
    <location>
        <begin position="99"/>
        <end position="122"/>
    </location>
</feature>
<sequence>MAAMPLHLLRRVGPLAEVGRRDRRLMARSAALPRSRADRALLLLSRSADKSLLWWCVAGALATRKGSLRRGALRGLGSVAFASLSASFVAKELLPRRRPASSAVPEHRRLLPRPTSSSLPSGHAASAAAFATGVALEAPAAGLALLPLAAAVAYSRVHTGVHWPSDVGAGAALGVGAAVATCHWWPVRDDRPGRTAHRAEAPLMVDGEDMLAVVNPGSGDPADDPTPEVRFAWPKAELLFPDGEADLRGHITAELDRRGGRVRALGVSGGDGTVAAVASVAADTGLPLALIPSGTLNHFARDVGVRSMPDADLATERGAAVGIDLGEVVVEGRDAVQRRWFVNTASLGGYPEMVRLREKIQQRHPKWPSAVLAMIRVLRRAKPFPVRLNGKRALVWMVFVGNGTYAPKGFWPNRRPALDTGLLDVRYLRADVPYSRARFVLAAITKTLHASHVYRQRDLPELDVEVLDGHRRLASDGEVGPLGRVFRFRSRPSALTIYRI</sequence>
<comment type="subcellular location">
    <subcellularLocation>
        <location evidence="1">Cell membrane</location>
        <topology evidence="1">Multi-pass membrane protein</topology>
    </subcellularLocation>
</comment>
<evidence type="ECO:0000256" key="4">
    <source>
        <dbReference type="ARBA" id="ARBA00022801"/>
    </source>
</evidence>
<dbReference type="InterPro" id="IPR016064">
    <property type="entry name" value="NAD/diacylglycerol_kinase_sf"/>
</dbReference>
<dbReference type="PANTHER" id="PTHR14969">
    <property type="entry name" value="SPHINGOSINE-1-PHOSPHATE PHOSPHOHYDROLASE"/>
    <property type="match status" value="1"/>
</dbReference>